<gene>
    <name evidence="1" type="ORF">LV83_01600</name>
</gene>
<dbReference type="RefSeq" id="WP_111611007.1">
    <property type="nucleotide sequence ID" value="NZ_QLLK01000004.1"/>
</dbReference>
<sequence length="71" mass="8071">MEKGSFLNYYKTILEKVSFDSSLLEKEYKKAQALLDGSESQELDYWLNSSGLVHKIRCFSSNNTGGNRSVD</sequence>
<proteinExistence type="predicted"/>
<organism evidence="1 2">
    <name type="scientific">Algoriphagus yeomjeoni</name>
    <dbReference type="NCBI Taxonomy" id="291403"/>
    <lineage>
        <taxon>Bacteria</taxon>
        <taxon>Pseudomonadati</taxon>
        <taxon>Bacteroidota</taxon>
        <taxon>Cytophagia</taxon>
        <taxon>Cytophagales</taxon>
        <taxon>Cyclobacteriaceae</taxon>
        <taxon>Algoriphagus</taxon>
    </lineage>
</organism>
<reference evidence="1 2" key="1">
    <citation type="submission" date="2018-06" db="EMBL/GenBank/DDBJ databases">
        <title>Genomic Encyclopedia of Archaeal and Bacterial Type Strains, Phase II (KMG-II): from individual species to whole genera.</title>
        <authorList>
            <person name="Goeker M."/>
        </authorList>
    </citation>
    <scope>NUCLEOTIDE SEQUENCE [LARGE SCALE GENOMIC DNA]</scope>
    <source>
        <strain evidence="1 2">DSM 23446</strain>
    </source>
</reference>
<dbReference type="Proteomes" id="UP000249610">
    <property type="component" value="Unassembled WGS sequence"/>
</dbReference>
<accession>A0A327PGQ4</accession>
<dbReference type="AlphaFoldDB" id="A0A327PGQ4"/>
<evidence type="ECO:0000313" key="2">
    <source>
        <dbReference type="Proteomes" id="UP000249610"/>
    </source>
</evidence>
<keyword evidence="2" id="KW-1185">Reference proteome</keyword>
<comment type="caution">
    <text evidence="1">The sequence shown here is derived from an EMBL/GenBank/DDBJ whole genome shotgun (WGS) entry which is preliminary data.</text>
</comment>
<name>A0A327PGQ4_9BACT</name>
<dbReference type="OrthoDB" id="840060at2"/>
<protein>
    <submittedName>
        <fullName evidence="1">Uncharacterized protein</fullName>
    </submittedName>
</protein>
<dbReference type="EMBL" id="QLLK01000004">
    <property type="protein sequence ID" value="RAI91415.1"/>
    <property type="molecule type" value="Genomic_DNA"/>
</dbReference>
<evidence type="ECO:0000313" key="1">
    <source>
        <dbReference type="EMBL" id="RAI91415.1"/>
    </source>
</evidence>